<evidence type="ECO:0000313" key="3">
    <source>
        <dbReference type="Proteomes" id="UP001415169"/>
    </source>
</evidence>
<reference evidence="2" key="2">
    <citation type="submission" date="2023-12" db="EMBL/GenBank/DDBJ databases">
        <authorList>
            <person name="Sun Q."/>
            <person name="Inoue M."/>
        </authorList>
    </citation>
    <scope>NUCLEOTIDE SEQUENCE</scope>
    <source>
        <strain evidence="2">JCM 17590</strain>
    </source>
</reference>
<dbReference type="Proteomes" id="UP001415169">
    <property type="component" value="Unassembled WGS sequence"/>
</dbReference>
<organism evidence="2 3">
    <name type="scientific">Gryllotalpicola daejeonensis</name>
    <dbReference type="NCBI Taxonomy" id="993087"/>
    <lineage>
        <taxon>Bacteria</taxon>
        <taxon>Bacillati</taxon>
        <taxon>Actinomycetota</taxon>
        <taxon>Actinomycetes</taxon>
        <taxon>Micrococcales</taxon>
        <taxon>Microbacteriaceae</taxon>
        <taxon>Gryllotalpicola</taxon>
    </lineage>
</organism>
<evidence type="ECO:0008006" key="4">
    <source>
        <dbReference type="Google" id="ProtNLM"/>
    </source>
</evidence>
<keyword evidence="1" id="KW-1133">Transmembrane helix</keyword>
<proteinExistence type="predicted"/>
<accession>A0ABP7ZI42</accession>
<evidence type="ECO:0000313" key="2">
    <source>
        <dbReference type="EMBL" id="GAA4158706.1"/>
    </source>
</evidence>
<sequence>MSDNRPAGRVVAELGRPETPAETAARKAESSRLHRQRQTVNNLVYSLIATLGIVLVIVLLVPRNSPGTVGKPVDWKSVAAQGTGTEPDSLLSPDLPKGWSANAAELRTGGAADIDDWHIGFIAPDKQYVGLDQGFKADDTWVVTEVDSIRATGSQTIDGVKWVVYDNRADSSANVTYALVTTHGSSTVVLAGTAAPKYFDTVARALSPQLGAPQSDGSTN</sequence>
<comment type="caution">
    <text evidence="2">The sequence shown here is derived from an EMBL/GenBank/DDBJ whole genome shotgun (WGS) entry which is preliminary data.</text>
</comment>
<keyword evidence="3" id="KW-1185">Reference proteome</keyword>
<dbReference type="RefSeq" id="WP_344790835.1">
    <property type="nucleotide sequence ID" value="NZ_BAABBV010000001.1"/>
</dbReference>
<dbReference type="InterPro" id="IPR025339">
    <property type="entry name" value="DUF4245"/>
</dbReference>
<evidence type="ECO:0000256" key="1">
    <source>
        <dbReference type="SAM" id="Phobius"/>
    </source>
</evidence>
<feature type="transmembrane region" description="Helical" evidence="1">
    <location>
        <begin position="42"/>
        <end position="61"/>
    </location>
</feature>
<name>A0ABP7ZI42_9MICO</name>
<gene>
    <name evidence="2" type="ORF">GCM10022286_11980</name>
</gene>
<dbReference type="EMBL" id="BAABBV010000001">
    <property type="protein sequence ID" value="GAA4158706.1"/>
    <property type="molecule type" value="Genomic_DNA"/>
</dbReference>
<keyword evidence="1" id="KW-0472">Membrane</keyword>
<dbReference type="Pfam" id="PF14030">
    <property type="entry name" value="DUF4245"/>
    <property type="match status" value="1"/>
</dbReference>
<protein>
    <recommendedName>
        <fullName evidence="4">DUF4245 domain-containing protein</fullName>
    </recommendedName>
</protein>
<keyword evidence="1" id="KW-0812">Transmembrane</keyword>
<reference evidence="2" key="1">
    <citation type="journal article" date="2014" name="Int. J. Syst. Evol. Microbiol.">
        <title>Complete genome of a new Firmicutes species belonging to the dominant human colonic microbiota ('Ruminococcus bicirculans') reveals two chromosomes and a selective capacity to utilize plant glucans.</title>
        <authorList>
            <consortium name="NISC Comparative Sequencing Program"/>
            <person name="Wegmann U."/>
            <person name="Louis P."/>
            <person name="Goesmann A."/>
            <person name="Henrissat B."/>
            <person name="Duncan S.H."/>
            <person name="Flint H.J."/>
        </authorList>
    </citation>
    <scope>NUCLEOTIDE SEQUENCE</scope>
    <source>
        <strain evidence="2">JCM 17590</strain>
    </source>
</reference>